<evidence type="ECO:0000313" key="2">
    <source>
        <dbReference type="EMBL" id="KAJ3436227.1"/>
    </source>
</evidence>
<name>A0AAV7Z2C8_9EUKA</name>
<feature type="compositionally biased region" description="Low complexity" evidence="1">
    <location>
        <begin position="497"/>
        <end position="511"/>
    </location>
</feature>
<evidence type="ECO:0000313" key="3">
    <source>
        <dbReference type="Proteomes" id="UP001146793"/>
    </source>
</evidence>
<evidence type="ECO:0000256" key="1">
    <source>
        <dbReference type="SAM" id="MobiDB-lite"/>
    </source>
</evidence>
<sequence length="874" mass="103006">MKYSLKLCNNNDDNFLNLNKKPNKNFQIFPIYQELISQNNNRNKGNSKVEFQIKIKENGKKRFNKCYLLFNNDNRNLLFLTNERVLFNINFKKIQLFLHQKKLKLIRFILLKGNNKIIILGVFPTIEKRNNFFETFQKKLSKLNKLLKKQPNQINYNDFNHLNYFYRINNNGEDDAVVIGSDIDSDGSEYTNYSGNDEGKNNNQNQNEIEYKNENQNKNENENKIDKKKKISDQNIKKNKNNGNKLLMKKNEKKSEFKQKKIPSVTSSNYSASVIETSEIGKDFDINFINPNTGLVTGSGFVRFIEKPKKIHVVNKNTKKMFQIEHRFEIFCNPKVPTIIKINYQNKIILFDIMKNEIKDAFLFELRKFKRFFFSLYPPTNQSQLNQQIISFNNSKTKKQNDQTIIFDIDYLNKEKNILSNGNIEFNITQNQLHFYRSNKLFLIKSINRNTKLLLNTTDSRQCTLIFNIEKNANFVNKINIINNTLNEKVKDDQSQGNNSSGNNSSGNNSSKEGVGEEKRKSNGGDDGDDNDSQDYIDDEKNKNNNVDDKNNMLHLRMVTPKNREKFYKLFKQLSQIQINLFPILIFDFKFEENNKTKFIEKKKAILTIENDGFKIQANLKEINFLKFIDIRIATSNVYPNILKFSQNDNIFWISTLNVYIRDYFIKIWKLKKIQFINNINKNEDQNDDDGKKKNKKKVMGDSGKRDKRNKKTKGVKGVKGVTRVEREDRGRRKKNKNKNNKNYKDTSSDSQGRGNDYNLTYSDNNGKGKNKNKWNSKRKVKNGIFLVRILDSSEKDFEKGIQATINCTYKNIQICTKDKIRNWTYQKTDVYSHHTNPKVLKIIRKNYSTVTFQFLKNRHRKQFVLIFTKLLKK</sequence>
<proteinExistence type="predicted"/>
<accession>A0AAV7Z2C8</accession>
<feature type="compositionally biased region" description="Basic and acidic residues" evidence="1">
    <location>
        <begin position="682"/>
        <end position="692"/>
    </location>
</feature>
<reference evidence="2" key="1">
    <citation type="submission" date="2022-08" db="EMBL/GenBank/DDBJ databases">
        <title>Novel sulphate-reducing endosymbionts in the free-living metamonad Anaeramoeba.</title>
        <authorList>
            <person name="Jerlstrom-Hultqvist J."/>
            <person name="Cepicka I."/>
            <person name="Gallot-Lavallee L."/>
            <person name="Salas-Leiva D."/>
            <person name="Curtis B.A."/>
            <person name="Zahonova K."/>
            <person name="Pipaliya S."/>
            <person name="Dacks J."/>
            <person name="Roger A.J."/>
        </authorList>
    </citation>
    <scope>NUCLEOTIDE SEQUENCE</scope>
    <source>
        <strain evidence="2">Busselton2</strain>
    </source>
</reference>
<feature type="compositionally biased region" description="Basic and acidic residues" evidence="1">
    <location>
        <begin position="514"/>
        <end position="524"/>
    </location>
</feature>
<feature type="compositionally biased region" description="Basic and acidic residues" evidence="1">
    <location>
        <begin position="213"/>
        <end position="236"/>
    </location>
</feature>
<organism evidence="2 3">
    <name type="scientific">Anaeramoeba flamelloides</name>
    <dbReference type="NCBI Taxonomy" id="1746091"/>
    <lineage>
        <taxon>Eukaryota</taxon>
        <taxon>Metamonada</taxon>
        <taxon>Anaeramoebidae</taxon>
        <taxon>Anaeramoeba</taxon>
    </lineage>
</organism>
<feature type="compositionally biased region" description="Basic residues" evidence="1">
    <location>
        <begin position="732"/>
        <end position="742"/>
    </location>
</feature>
<dbReference type="EMBL" id="JANTQA010000036">
    <property type="protein sequence ID" value="KAJ3436227.1"/>
    <property type="molecule type" value="Genomic_DNA"/>
</dbReference>
<feature type="compositionally biased region" description="Basic and acidic residues" evidence="1">
    <location>
        <begin position="539"/>
        <end position="552"/>
    </location>
</feature>
<protein>
    <submittedName>
        <fullName evidence="2">Breast cancer type 1 susceptibility protein brca1</fullName>
    </submittedName>
</protein>
<feature type="compositionally biased region" description="Basic and acidic residues" evidence="1">
    <location>
        <begin position="249"/>
        <end position="259"/>
    </location>
</feature>
<dbReference type="Proteomes" id="UP001146793">
    <property type="component" value="Unassembled WGS sequence"/>
</dbReference>
<feature type="region of interest" description="Disordered" evidence="1">
    <location>
        <begin position="682"/>
        <end position="775"/>
    </location>
</feature>
<feature type="compositionally biased region" description="Polar residues" evidence="1">
    <location>
        <begin position="749"/>
        <end position="764"/>
    </location>
</feature>
<feature type="region of interest" description="Disordered" evidence="1">
    <location>
        <begin position="490"/>
        <end position="553"/>
    </location>
</feature>
<feature type="region of interest" description="Disordered" evidence="1">
    <location>
        <begin position="213"/>
        <end position="260"/>
    </location>
</feature>
<gene>
    <name evidence="2" type="ORF">M0812_18284</name>
</gene>
<feature type="compositionally biased region" description="Acidic residues" evidence="1">
    <location>
        <begin position="526"/>
        <end position="538"/>
    </location>
</feature>
<comment type="caution">
    <text evidence="2">The sequence shown here is derived from an EMBL/GenBank/DDBJ whole genome shotgun (WGS) entry which is preliminary data.</text>
</comment>
<dbReference type="AlphaFoldDB" id="A0AAV7Z2C8"/>
<feature type="compositionally biased region" description="Basic residues" evidence="1">
    <location>
        <begin position="706"/>
        <end position="717"/>
    </location>
</feature>